<evidence type="ECO:0000313" key="2">
    <source>
        <dbReference type="Proteomes" id="UP000241884"/>
    </source>
</evidence>
<dbReference type="Proteomes" id="UP000241884">
    <property type="component" value="Segment"/>
</dbReference>
<name>A0A2L0HLH9_9CAUD</name>
<gene>
    <name evidence="1" type="primary">1</name>
    <name evidence="1" type="ORF">PBI_AUBERGINE_1</name>
</gene>
<evidence type="ECO:0000313" key="1">
    <source>
        <dbReference type="EMBL" id="AUX82588.1"/>
    </source>
</evidence>
<dbReference type="EMBL" id="MG839015">
    <property type="protein sequence ID" value="AUX82588.1"/>
    <property type="molecule type" value="Genomic_DNA"/>
</dbReference>
<proteinExistence type="predicted"/>
<protein>
    <submittedName>
        <fullName evidence="1">Uncharacterized protein</fullName>
    </submittedName>
</protein>
<reference evidence="2" key="1">
    <citation type="submission" date="2018-01" db="EMBL/GenBank/DDBJ databases">
        <authorList>
            <person name="Gaut B.S."/>
            <person name="Morton B.R."/>
            <person name="Clegg M.T."/>
            <person name="Duvall M.R."/>
        </authorList>
    </citation>
    <scope>NUCLEOTIDE SEQUENCE [LARGE SCALE GENOMIC DNA]</scope>
</reference>
<sequence>MTVCKSHGGGTAASLRASKRAQVSDQAVTLWGISSEAGSISIVDELTKLARNKLTDILALRIELGIDPDKHIGTLLETSVVVDYDIEGTVQSKSGTQKTRTRRSGVSPWVQELHKAEMEFLQIARLLHEVQGGTDEIDTKRLRIQTARETARLLKAFPGLPVDEVVAEVSKAAS</sequence>
<accession>A0A2L0HLH9</accession>
<organism evidence="1 2">
    <name type="scientific">Microbacterium phage Aubergine</name>
    <dbReference type="NCBI Taxonomy" id="2079577"/>
    <lineage>
        <taxon>Viruses</taxon>
        <taxon>Duplodnaviria</taxon>
        <taxon>Heunggongvirae</taxon>
        <taxon>Uroviricota</taxon>
        <taxon>Caudoviricetes</taxon>
        <taxon>Ilzatvirus</taxon>
        <taxon>Ilzatvirus ilzat</taxon>
    </lineage>
</organism>